<protein>
    <submittedName>
        <fullName evidence="1">Uncharacterized protein</fullName>
    </submittedName>
</protein>
<name>X1PVQ9_9ZZZZ</name>
<accession>X1PVQ9</accession>
<dbReference type="PROSITE" id="PS51257">
    <property type="entry name" value="PROKAR_LIPOPROTEIN"/>
    <property type="match status" value="1"/>
</dbReference>
<sequence length="60" mass="6609">MIKKLTVTLTMTTILLLLTVSCTPPTLTPTTTPEPEIPAHFTTYTSEGLFSISYPPDWVP</sequence>
<reference evidence="1" key="1">
    <citation type="journal article" date="2014" name="Front. Microbiol.">
        <title>High frequency of phylogenetically diverse reductive dehalogenase-homologous genes in deep subseafloor sedimentary metagenomes.</title>
        <authorList>
            <person name="Kawai M."/>
            <person name="Futagami T."/>
            <person name="Toyoda A."/>
            <person name="Takaki Y."/>
            <person name="Nishi S."/>
            <person name="Hori S."/>
            <person name="Arai W."/>
            <person name="Tsubouchi T."/>
            <person name="Morono Y."/>
            <person name="Uchiyama I."/>
            <person name="Ito T."/>
            <person name="Fujiyama A."/>
            <person name="Inagaki F."/>
            <person name="Takami H."/>
        </authorList>
    </citation>
    <scope>NUCLEOTIDE SEQUENCE</scope>
    <source>
        <strain evidence="1">Expedition CK06-06</strain>
    </source>
</reference>
<evidence type="ECO:0000313" key="1">
    <source>
        <dbReference type="EMBL" id="GAI46661.1"/>
    </source>
</evidence>
<organism evidence="1">
    <name type="scientific">marine sediment metagenome</name>
    <dbReference type="NCBI Taxonomy" id="412755"/>
    <lineage>
        <taxon>unclassified sequences</taxon>
        <taxon>metagenomes</taxon>
        <taxon>ecological metagenomes</taxon>
    </lineage>
</organism>
<proteinExistence type="predicted"/>
<dbReference type="AlphaFoldDB" id="X1PVQ9"/>
<comment type="caution">
    <text evidence="1">The sequence shown here is derived from an EMBL/GenBank/DDBJ whole genome shotgun (WGS) entry which is preliminary data.</text>
</comment>
<dbReference type="EMBL" id="BARV01042104">
    <property type="protein sequence ID" value="GAI46661.1"/>
    <property type="molecule type" value="Genomic_DNA"/>
</dbReference>
<gene>
    <name evidence="1" type="ORF">S06H3_63467</name>
</gene>
<feature type="non-terminal residue" evidence="1">
    <location>
        <position position="60"/>
    </location>
</feature>